<accession>A0A8H5L173</accession>
<comment type="caution">
    <text evidence="2">The sequence shown here is derived from an EMBL/GenBank/DDBJ whole genome shotgun (WGS) entry which is preliminary data.</text>
</comment>
<feature type="compositionally biased region" description="Polar residues" evidence="1">
    <location>
        <begin position="18"/>
        <end position="40"/>
    </location>
</feature>
<dbReference type="AlphaFoldDB" id="A0A8H5L173"/>
<sequence>MDHDESVHPKPAGAFDVSLNQEKNPSSLMGPTNSTQPTDTHSSKKTRDAKKRKRLPEAIPVPVPANAFNIQQAPTKLWQPYLFRPSLPTAPITKVITAEEWDRRNAHWLDQLMDPDSTKEMFGSTVEEEVTEEIFPLISKARRSVLYRWAKSEGFNLDSRLLAAPMLPQVEVEDETNKETFTVETDTARRTIRAIETIALSLPKAHQKTAAVIKEHTNRLFACRDHEMDNYTLMVQSVAKLRKAPSVTVATMNAGFMANETQLRSRVDPTQAVREKGLEALETDLQKALKTPTVDVSGDQLIAFLKSHWRMQDHEISDWKELANSVCHTAKEAGHPINQNDRDACNNYDWNSLLRLAITRGGKALVALLNMERCAQD</sequence>
<protein>
    <submittedName>
        <fullName evidence="2">Uncharacterized protein</fullName>
    </submittedName>
</protein>
<evidence type="ECO:0000313" key="2">
    <source>
        <dbReference type="EMBL" id="KAF5582226.1"/>
    </source>
</evidence>
<feature type="region of interest" description="Disordered" evidence="1">
    <location>
        <begin position="1"/>
        <end position="58"/>
    </location>
</feature>
<dbReference type="Proteomes" id="UP000546213">
    <property type="component" value="Unassembled WGS sequence"/>
</dbReference>
<evidence type="ECO:0000256" key="1">
    <source>
        <dbReference type="SAM" id="MobiDB-lite"/>
    </source>
</evidence>
<dbReference type="OrthoDB" id="5085581at2759"/>
<evidence type="ECO:0000313" key="3">
    <source>
        <dbReference type="Proteomes" id="UP000546213"/>
    </source>
</evidence>
<gene>
    <name evidence="2" type="ORF">FPCIR_9658</name>
</gene>
<name>A0A8H5L173_9HYPO</name>
<organism evidence="2 3">
    <name type="scientific">Fusarium pseudocircinatum</name>
    <dbReference type="NCBI Taxonomy" id="56676"/>
    <lineage>
        <taxon>Eukaryota</taxon>
        <taxon>Fungi</taxon>
        <taxon>Dikarya</taxon>
        <taxon>Ascomycota</taxon>
        <taxon>Pezizomycotina</taxon>
        <taxon>Sordariomycetes</taxon>
        <taxon>Hypocreomycetidae</taxon>
        <taxon>Hypocreales</taxon>
        <taxon>Nectriaceae</taxon>
        <taxon>Fusarium</taxon>
        <taxon>Fusarium fujikuroi species complex</taxon>
    </lineage>
</organism>
<proteinExistence type="predicted"/>
<keyword evidence="3" id="KW-1185">Reference proteome</keyword>
<reference evidence="2 3" key="1">
    <citation type="submission" date="2020-05" db="EMBL/GenBank/DDBJ databases">
        <title>Identification and distribution of gene clusters putatively required for synthesis of sphingolipid metabolism inhibitors in phylogenetically diverse species of the filamentous fungus Fusarium.</title>
        <authorList>
            <person name="Kim H.-S."/>
            <person name="Busman M."/>
            <person name="Brown D.W."/>
            <person name="Divon H."/>
            <person name="Uhlig S."/>
            <person name="Proctor R.H."/>
        </authorList>
    </citation>
    <scope>NUCLEOTIDE SEQUENCE [LARGE SCALE GENOMIC DNA]</scope>
    <source>
        <strain evidence="2 3">NRRL 36939</strain>
    </source>
</reference>
<dbReference type="EMBL" id="JAAOAS010000271">
    <property type="protein sequence ID" value="KAF5582226.1"/>
    <property type="molecule type" value="Genomic_DNA"/>
</dbReference>